<dbReference type="InterPro" id="IPR050289">
    <property type="entry name" value="TorD/DmsD_chaperones"/>
</dbReference>
<dbReference type="EMBL" id="AP025564">
    <property type="protein sequence ID" value="BDE96453.1"/>
    <property type="molecule type" value="Genomic_DNA"/>
</dbReference>
<dbReference type="Gene3D" id="1.10.3480.10">
    <property type="entry name" value="TorD-like"/>
    <property type="match status" value="1"/>
</dbReference>
<name>A0ABM7WJF5_9ACTN</name>
<dbReference type="InterPro" id="IPR020945">
    <property type="entry name" value="DMSO/NO3_reduct_chaperone"/>
</dbReference>
<dbReference type="PANTHER" id="PTHR34227:SF1">
    <property type="entry name" value="DIMETHYL SULFOXIDE REDUCTASE CHAPERONE-RELATED"/>
    <property type="match status" value="1"/>
</dbReference>
<dbReference type="Pfam" id="PF02613">
    <property type="entry name" value="Nitrate_red_del"/>
    <property type="match status" value="1"/>
</dbReference>
<accession>A0ABM7WJF5</accession>
<evidence type="ECO:0000313" key="2">
    <source>
        <dbReference type="EMBL" id="BDE96453.1"/>
    </source>
</evidence>
<organism evidence="2 3">
    <name type="scientific">Raoultibacter timonensis</name>
    <dbReference type="NCBI Taxonomy" id="1907662"/>
    <lineage>
        <taxon>Bacteria</taxon>
        <taxon>Bacillati</taxon>
        <taxon>Actinomycetota</taxon>
        <taxon>Coriobacteriia</taxon>
        <taxon>Eggerthellales</taxon>
        <taxon>Eggerthellaceae</taxon>
        <taxon>Raoultibacter</taxon>
    </lineage>
</organism>
<protein>
    <submittedName>
        <fullName evidence="2">Dehydrogenase</fullName>
    </submittedName>
</protein>
<sequence>MESLTRRSPNPASSDNENTFTELSCERAAVYGLLARLCREEIDRATFDELKRFQNQSPRNDDAIGRGLELIGSYVNAENECENDRLTELAVDFARVFIGHGTDGHSAAYPYESVYTSDKRLIMQQARKDVAGIYASYGVKTRSSWGEGEDHLATELEFMQILCLKTDGSAEAFIKQKDFLDAHLMNWVPLMANDIRRFARTDFYRGFAYMLEGFLFLDDEFLADAAAA</sequence>
<dbReference type="PANTHER" id="PTHR34227">
    <property type="entry name" value="CHAPERONE PROTEIN YCDY"/>
    <property type="match status" value="1"/>
</dbReference>
<evidence type="ECO:0000256" key="1">
    <source>
        <dbReference type="ARBA" id="ARBA00023186"/>
    </source>
</evidence>
<dbReference type="InterPro" id="IPR036411">
    <property type="entry name" value="TorD-like_sf"/>
</dbReference>
<dbReference type="RefSeq" id="WP_102378036.1">
    <property type="nucleotide sequence ID" value="NZ_AP025564.1"/>
</dbReference>
<dbReference type="Proteomes" id="UP001320544">
    <property type="component" value="Chromosome"/>
</dbReference>
<proteinExistence type="predicted"/>
<dbReference type="SUPFAM" id="SSF89155">
    <property type="entry name" value="TorD-like"/>
    <property type="match status" value="1"/>
</dbReference>
<keyword evidence="1" id="KW-0143">Chaperone</keyword>
<gene>
    <name evidence="2" type="ORF">CE91St30_17860</name>
</gene>
<evidence type="ECO:0000313" key="3">
    <source>
        <dbReference type="Proteomes" id="UP001320544"/>
    </source>
</evidence>
<keyword evidence="3" id="KW-1185">Reference proteome</keyword>
<reference evidence="2 3" key="1">
    <citation type="submission" date="2022-01" db="EMBL/GenBank/DDBJ databases">
        <title>Novel bile acid biosynthetic pathways are enriched in the microbiome of centenarians.</title>
        <authorList>
            <person name="Sato Y."/>
            <person name="Atarashi K."/>
            <person name="Plichta R.D."/>
            <person name="Arai Y."/>
            <person name="Sasajima S."/>
            <person name="Kearney M.S."/>
            <person name="Suda W."/>
            <person name="Takeshita K."/>
            <person name="Sasaki T."/>
            <person name="Okamoto S."/>
            <person name="Skelly N.A."/>
            <person name="Okamura Y."/>
            <person name="Vlamakis H."/>
            <person name="Li Y."/>
            <person name="Tanoue T."/>
            <person name="Takei H."/>
            <person name="Nittono H."/>
            <person name="Narushima S."/>
            <person name="Irie J."/>
            <person name="Itoh H."/>
            <person name="Moriya K."/>
            <person name="Sugiura Y."/>
            <person name="Suematsu M."/>
            <person name="Moritoki N."/>
            <person name="Shibata S."/>
            <person name="Littman R.D."/>
            <person name="Fischbach A.M."/>
            <person name="Uwamino Y."/>
            <person name="Inoue T."/>
            <person name="Honda A."/>
            <person name="Hattori M."/>
            <person name="Murai T."/>
            <person name="Xavier J.R."/>
            <person name="Hirose N."/>
            <person name="Honda K."/>
        </authorList>
    </citation>
    <scope>NUCLEOTIDE SEQUENCE [LARGE SCALE GENOMIC DNA]</scope>
    <source>
        <strain evidence="2 3">CE91-St30</strain>
    </source>
</reference>